<organism evidence="2 3">
    <name type="scientific">Xanthoceras sorbifolium</name>
    <dbReference type="NCBI Taxonomy" id="99658"/>
    <lineage>
        <taxon>Eukaryota</taxon>
        <taxon>Viridiplantae</taxon>
        <taxon>Streptophyta</taxon>
        <taxon>Embryophyta</taxon>
        <taxon>Tracheophyta</taxon>
        <taxon>Spermatophyta</taxon>
        <taxon>Magnoliopsida</taxon>
        <taxon>eudicotyledons</taxon>
        <taxon>Gunneridae</taxon>
        <taxon>Pentapetalae</taxon>
        <taxon>rosids</taxon>
        <taxon>malvids</taxon>
        <taxon>Sapindales</taxon>
        <taxon>Sapindaceae</taxon>
        <taxon>Xanthoceroideae</taxon>
        <taxon>Xanthoceras</taxon>
    </lineage>
</organism>
<reference evidence="2 3" key="1">
    <citation type="submission" date="2021-02" db="EMBL/GenBank/DDBJ databases">
        <title>Plant Genome Project.</title>
        <authorList>
            <person name="Zhang R.-G."/>
        </authorList>
    </citation>
    <scope>NUCLEOTIDE SEQUENCE [LARGE SCALE GENOMIC DNA]</scope>
    <source>
        <tissue evidence="2">Leaves</tissue>
    </source>
</reference>
<evidence type="ECO:0008006" key="4">
    <source>
        <dbReference type="Google" id="ProtNLM"/>
    </source>
</evidence>
<name>A0ABQ8HZD5_9ROSI</name>
<evidence type="ECO:0000313" key="3">
    <source>
        <dbReference type="Proteomes" id="UP000827721"/>
    </source>
</evidence>
<protein>
    <recommendedName>
        <fullName evidence="4">Endonuclease/exonuclease/phosphatase</fullName>
    </recommendedName>
</protein>
<dbReference type="Proteomes" id="UP000827721">
    <property type="component" value="Unassembled WGS sequence"/>
</dbReference>
<accession>A0ABQ8HZD5</accession>
<evidence type="ECO:0000313" key="2">
    <source>
        <dbReference type="EMBL" id="KAH7569559.1"/>
    </source>
</evidence>
<feature type="region of interest" description="Disordered" evidence="1">
    <location>
        <begin position="38"/>
        <end position="69"/>
    </location>
</feature>
<feature type="compositionally biased region" description="Low complexity" evidence="1">
    <location>
        <begin position="52"/>
        <end position="62"/>
    </location>
</feature>
<gene>
    <name evidence="2" type="ORF">JRO89_XS06G0185600</name>
</gene>
<keyword evidence="3" id="KW-1185">Reference proteome</keyword>
<comment type="caution">
    <text evidence="2">The sequence shown here is derived from an EMBL/GenBank/DDBJ whole genome shotgun (WGS) entry which is preliminary data.</text>
</comment>
<dbReference type="EMBL" id="JAFEMO010000006">
    <property type="protein sequence ID" value="KAH7569559.1"/>
    <property type="molecule type" value="Genomic_DNA"/>
</dbReference>
<evidence type="ECO:0000256" key="1">
    <source>
        <dbReference type="SAM" id="MobiDB-lite"/>
    </source>
</evidence>
<sequence>MCLPLSLMVERNNRRGFTVPSRCTKCKLFSHDVAKCHQNAKSTGDRGRSRSRNPNRNNKPSSYELDPSVTIHDDGAHCSNKDASAKYVNRAAVSDKGKAEVEDQDNDVVDVFPPIQSIPVDNPPERQLLVLDGGINSVVENQDPLENFSPSHNQSGYKFPFQDVEIPQIYSKQLTEQIVNIMNHPANISTQNNETFDNSGNNLDTHAAFISRDMSPEASTSSHTEPCILEQEENKKHVSLPLVVSNSHQQITLRSVFDNTICWLTFEYAATTYTARRNLWADMSSVSSLISGPWLALGDFNAILGAHGKSEHNSFNDVVTSSWQSSPVASCPMRNLVGKLKALKGCLKNWNISVYGDVHAKVRAAKSLINDVMVDDQELISTHIVNYFEHLYSCDSIPNQQVEIFFLTFLEEIKDAVFSMDPNSGSSSDVVDVDVVHFVQPIALDNFSFIQGTSIYDCVALVSEGIQMLDRRKGRA</sequence>
<proteinExistence type="predicted"/>